<name>A0A7I9XLQ2_9MYCO</name>
<keyword evidence="7" id="KW-1185">Reference proteome</keyword>
<proteinExistence type="inferred from homology"/>
<comment type="caution">
    <text evidence="6">The sequence shown here is derived from an EMBL/GenBank/DDBJ whole genome shotgun (WGS) entry which is preliminary data.</text>
</comment>
<dbReference type="InterPro" id="IPR051013">
    <property type="entry name" value="MBL_superfamily_lactonases"/>
</dbReference>
<dbReference type="PANTHER" id="PTHR42978">
    <property type="entry name" value="QUORUM-QUENCHING LACTONASE YTNP-RELATED-RELATED"/>
    <property type="match status" value="1"/>
</dbReference>
<accession>A0A7I9XLQ2</accession>
<dbReference type="SUPFAM" id="SSF56281">
    <property type="entry name" value="Metallo-hydrolase/oxidoreductase"/>
    <property type="match status" value="1"/>
</dbReference>
<evidence type="ECO:0000256" key="5">
    <source>
        <dbReference type="ARBA" id="ARBA00022833"/>
    </source>
</evidence>
<dbReference type="OrthoDB" id="3196337at2"/>
<evidence type="ECO:0000256" key="3">
    <source>
        <dbReference type="ARBA" id="ARBA00022723"/>
    </source>
</evidence>
<dbReference type="Proteomes" id="UP000465263">
    <property type="component" value="Unassembled WGS sequence"/>
</dbReference>
<reference evidence="6 7" key="1">
    <citation type="journal article" date="2019" name="Emerg. Microbes Infect.">
        <title>Comprehensive subspecies identification of 175 nontuberculous mycobacteria species based on 7547 genomic profiles.</title>
        <authorList>
            <person name="Matsumoto Y."/>
            <person name="Kinjo T."/>
            <person name="Motooka D."/>
            <person name="Nabeya D."/>
            <person name="Jung N."/>
            <person name="Uechi K."/>
            <person name="Horii T."/>
            <person name="Iida T."/>
            <person name="Fujita J."/>
            <person name="Nakamura S."/>
        </authorList>
    </citation>
    <scope>NUCLEOTIDE SEQUENCE [LARGE SCALE GENOMIC DNA]</scope>
    <source>
        <strain evidence="6 7">JCM 16017</strain>
    </source>
</reference>
<dbReference type="InterPro" id="IPR036866">
    <property type="entry name" value="RibonucZ/Hydroxyglut_hydro"/>
</dbReference>
<evidence type="ECO:0000313" key="6">
    <source>
        <dbReference type="EMBL" id="GFG70386.1"/>
    </source>
</evidence>
<evidence type="ECO:0000313" key="7">
    <source>
        <dbReference type="Proteomes" id="UP000465263"/>
    </source>
</evidence>
<evidence type="ECO:0000256" key="4">
    <source>
        <dbReference type="ARBA" id="ARBA00022801"/>
    </source>
</evidence>
<comment type="similarity">
    <text evidence="2">Belongs to the metallo-beta-lactamase superfamily.</text>
</comment>
<sequence>MTTLEPALLRPIPEFNGVHQIWPRGDRLAAVRDAARRYRERFLTQGQIRAIKSVDIAAAPYPARFAFQGYSVNLNPVISIINRMMVIQFDGFDGKLKTLVWEPTVAAGSAEAPFYNKFQKFGTALHVDRFFVKYYNDPDHVLPRLGLANTDVDYVSFDHLHVQDVRMIMGSTEPIEGEGEPRSPLFPNAKLLVHRKELGTFESLHPMQWAWYVENGMAGVPEDRLEVFDGDVELGVGVSLLWTPGHTDGNHSLCINTPDGVWISSENGMAPDNWQPELSKIPGVKQQAEFYGREVVLNSNTLEDSLDQYDSMIKEKTMASPSPRDPRWLQVLPSSECAAWKRQWPLIPTFSHGGLNYGTIVAPERSAS</sequence>
<dbReference type="Gene3D" id="3.60.15.10">
    <property type="entry name" value="Ribonuclease Z/Hydroxyacylglutathione hydrolase-like"/>
    <property type="match status" value="1"/>
</dbReference>
<dbReference type="EMBL" id="BLKV01000001">
    <property type="protein sequence ID" value="GFG70386.1"/>
    <property type="molecule type" value="Genomic_DNA"/>
</dbReference>
<organism evidence="6 7">
    <name type="scientific">Mycolicibacter senuensis</name>
    <dbReference type="NCBI Taxonomy" id="386913"/>
    <lineage>
        <taxon>Bacteria</taxon>
        <taxon>Bacillati</taxon>
        <taxon>Actinomycetota</taxon>
        <taxon>Actinomycetes</taxon>
        <taxon>Mycobacteriales</taxon>
        <taxon>Mycobacteriaceae</taxon>
        <taxon>Mycolicibacter</taxon>
    </lineage>
</organism>
<dbReference type="PANTHER" id="PTHR42978:SF7">
    <property type="entry name" value="METALLO-HYDROLASE RV2300C-RELATED"/>
    <property type="match status" value="1"/>
</dbReference>
<gene>
    <name evidence="6" type="ORF">MSEN_21060</name>
</gene>
<protein>
    <recommendedName>
        <fullName evidence="8">MBL fold metallo-hydrolase</fullName>
    </recommendedName>
</protein>
<keyword evidence="3" id="KW-0479">Metal-binding</keyword>
<keyword evidence="4" id="KW-0378">Hydrolase</keyword>
<keyword evidence="5" id="KW-0862">Zinc</keyword>
<evidence type="ECO:0000256" key="2">
    <source>
        <dbReference type="ARBA" id="ARBA00007749"/>
    </source>
</evidence>
<comment type="cofactor">
    <cofactor evidence="1">
        <name>Zn(2+)</name>
        <dbReference type="ChEBI" id="CHEBI:29105"/>
    </cofactor>
</comment>
<dbReference type="GO" id="GO:0016787">
    <property type="term" value="F:hydrolase activity"/>
    <property type="evidence" value="ECO:0007669"/>
    <property type="project" value="UniProtKB-KW"/>
</dbReference>
<evidence type="ECO:0008006" key="8">
    <source>
        <dbReference type="Google" id="ProtNLM"/>
    </source>
</evidence>
<dbReference type="AlphaFoldDB" id="A0A7I9XLQ2"/>
<dbReference type="RefSeq" id="WP_085088865.1">
    <property type="nucleotide sequence ID" value="NZ_BLKV01000001.1"/>
</dbReference>
<dbReference type="GO" id="GO:0046872">
    <property type="term" value="F:metal ion binding"/>
    <property type="evidence" value="ECO:0007669"/>
    <property type="project" value="UniProtKB-KW"/>
</dbReference>
<evidence type="ECO:0000256" key="1">
    <source>
        <dbReference type="ARBA" id="ARBA00001947"/>
    </source>
</evidence>